<evidence type="ECO:0000313" key="3">
    <source>
        <dbReference type="EMBL" id="GGO46023.1"/>
    </source>
</evidence>
<dbReference type="EMBL" id="BMNG01000007">
    <property type="protein sequence ID" value="GGO46023.1"/>
    <property type="molecule type" value="Genomic_DNA"/>
</dbReference>
<sequence>MGEAVRRRWWPLAMGVWAALVVVGGLLTLYLHAGEGRAADPGDSPSATHEYVSCTSPPGEGDAPLLACVDTSER</sequence>
<feature type="region of interest" description="Disordered" evidence="1">
    <location>
        <begin position="38"/>
        <end position="64"/>
    </location>
</feature>
<gene>
    <name evidence="3" type="ORF">GCM10012286_35960</name>
</gene>
<organism evidence="3 4">
    <name type="scientific">Streptomyces lasiicapitis</name>
    <dbReference type="NCBI Taxonomy" id="1923961"/>
    <lineage>
        <taxon>Bacteria</taxon>
        <taxon>Bacillati</taxon>
        <taxon>Actinomycetota</taxon>
        <taxon>Actinomycetes</taxon>
        <taxon>Kitasatosporales</taxon>
        <taxon>Streptomycetaceae</taxon>
        <taxon>Streptomyces</taxon>
    </lineage>
</organism>
<evidence type="ECO:0000256" key="2">
    <source>
        <dbReference type="SAM" id="Phobius"/>
    </source>
</evidence>
<name>A0ABQ2M526_9ACTN</name>
<keyword evidence="2" id="KW-0812">Transmembrane</keyword>
<keyword evidence="2" id="KW-1133">Transmembrane helix</keyword>
<reference evidence="4" key="1">
    <citation type="journal article" date="2019" name="Int. J. Syst. Evol. Microbiol.">
        <title>The Global Catalogue of Microorganisms (GCM) 10K type strain sequencing project: providing services to taxonomists for standard genome sequencing and annotation.</title>
        <authorList>
            <consortium name="The Broad Institute Genomics Platform"/>
            <consortium name="The Broad Institute Genome Sequencing Center for Infectious Disease"/>
            <person name="Wu L."/>
            <person name="Ma J."/>
        </authorList>
    </citation>
    <scope>NUCLEOTIDE SEQUENCE [LARGE SCALE GENOMIC DNA]</scope>
    <source>
        <strain evidence="4">CGMCC 4.7349</strain>
    </source>
</reference>
<keyword evidence="2" id="KW-0472">Membrane</keyword>
<keyword evidence="4" id="KW-1185">Reference proteome</keyword>
<proteinExistence type="predicted"/>
<comment type="caution">
    <text evidence="3">The sequence shown here is derived from an EMBL/GenBank/DDBJ whole genome shotgun (WGS) entry which is preliminary data.</text>
</comment>
<evidence type="ECO:0000256" key="1">
    <source>
        <dbReference type="SAM" id="MobiDB-lite"/>
    </source>
</evidence>
<dbReference type="Proteomes" id="UP000656881">
    <property type="component" value="Unassembled WGS sequence"/>
</dbReference>
<accession>A0ABQ2M526</accession>
<protein>
    <submittedName>
        <fullName evidence="3">Uncharacterized protein</fullName>
    </submittedName>
</protein>
<feature type="transmembrane region" description="Helical" evidence="2">
    <location>
        <begin position="12"/>
        <end position="33"/>
    </location>
</feature>
<evidence type="ECO:0000313" key="4">
    <source>
        <dbReference type="Proteomes" id="UP000656881"/>
    </source>
</evidence>